<dbReference type="AlphaFoldDB" id="U5CUW0"/>
<evidence type="ECO:0000313" key="2">
    <source>
        <dbReference type="Proteomes" id="UP000017836"/>
    </source>
</evidence>
<name>U5CUW0_AMBTC</name>
<dbReference type="Proteomes" id="UP000017836">
    <property type="component" value="Unassembled WGS sequence"/>
</dbReference>
<keyword evidence="2" id="KW-1185">Reference proteome</keyword>
<reference evidence="2" key="1">
    <citation type="journal article" date="2013" name="Science">
        <title>The Amborella genome and the evolution of flowering plants.</title>
        <authorList>
            <consortium name="Amborella Genome Project"/>
        </authorList>
    </citation>
    <scope>NUCLEOTIDE SEQUENCE [LARGE SCALE GENOMIC DNA]</scope>
</reference>
<sequence length="108" mass="12222">MRKELPSIKREQTLFIRQGLTSPPPLFYYLAQTPPRSLKLFSLSATCNLFATNLQPATCNLPATYNLLATYLQPVTYLQPTCNLCYLPATFATHLQPLLLTYNLCSHL</sequence>
<accession>U5CUW0</accession>
<dbReference type="EMBL" id="KI396577">
    <property type="protein sequence ID" value="ERM97168.1"/>
    <property type="molecule type" value="Genomic_DNA"/>
</dbReference>
<dbReference type="HOGENOM" id="CLU_2486332_0_0_1"/>
<evidence type="ECO:0000313" key="1">
    <source>
        <dbReference type="EMBL" id="ERM97168.1"/>
    </source>
</evidence>
<organism evidence="1 2">
    <name type="scientific">Amborella trichopoda</name>
    <dbReference type="NCBI Taxonomy" id="13333"/>
    <lineage>
        <taxon>Eukaryota</taxon>
        <taxon>Viridiplantae</taxon>
        <taxon>Streptophyta</taxon>
        <taxon>Embryophyta</taxon>
        <taxon>Tracheophyta</taxon>
        <taxon>Spermatophyta</taxon>
        <taxon>Magnoliopsida</taxon>
        <taxon>Amborellales</taxon>
        <taxon>Amborellaceae</taxon>
        <taxon>Amborella</taxon>
    </lineage>
</organism>
<dbReference type="Gramene" id="ERM97168">
    <property type="protein sequence ID" value="ERM97168"/>
    <property type="gene ID" value="AMTR_s03422p00001700"/>
</dbReference>
<gene>
    <name evidence="1" type="ORF">AMTR_s03422p00001700</name>
</gene>
<proteinExistence type="predicted"/>
<protein>
    <submittedName>
        <fullName evidence="1">Uncharacterized protein</fullName>
    </submittedName>
</protein>